<name>A0A976ASW6_9BURK</name>
<dbReference type="EMBL" id="OFTH01000003">
    <property type="protein sequence ID" value="SOZ51756.1"/>
    <property type="molecule type" value="Genomic_DNA"/>
</dbReference>
<dbReference type="Proteomes" id="UP000256952">
    <property type="component" value="Chromosome CBM2613_a"/>
</dbReference>
<evidence type="ECO:0000256" key="1">
    <source>
        <dbReference type="SAM" id="Coils"/>
    </source>
</evidence>
<evidence type="ECO:0000313" key="3">
    <source>
        <dbReference type="Proteomes" id="UP000256952"/>
    </source>
</evidence>
<reference evidence="2 3" key="1">
    <citation type="submission" date="2018-01" db="EMBL/GenBank/DDBJ databases">
        <authorList>
            <person name="Clerissi C."/>
        </authorList>
    </citation>
    <scope>NUCLEOTIDE SEQUENCE [LARGE SCALE GENOMIC DNA]</scope>
    <source>
        <strain evidence="2">Cupriavidus taiwanensis STM 8556</strain>
    </source>
</reference>
<gene>
    <name evidence="2" type="ORF">CBM2613_A110002</name>
</gene>
<sequence>MSANETLTLCLPVAEVRAALEAHDQHKVLEQALRDANLSDEELERRRKEKIELENEARDYAKGASKRRAELLGGITAALRDITSDPTRFHEARPFMTALLFEMKSNNEEGDRIDFVVRQIDELESAYRRNDIARMREVIECVAEYAEYRAGNAKRARGTV</sequence>
<feature type="coiled-coil region" evidence="1">
    <location>
        <begin position="26"/>
        <end position="56"/>
    </location>
</feature>
<proteinExistence type="predicted"/>
<dbReference type="RefSeq" id="WP_116330507.1">
    <property type="nucleotide sequence ID" value="NZ_LT992559.1"/>
</dbReference>
<accession>A0A976ASW6</accession>
<keyword evidence="1" id="KW-0175">Coiled coil</keyword>
<protein>
    <submittedName>
        <fullName evidence="2">Uncharacterized protein</fullName>
    </submittedName>
</protein>
<evidence type="ECO:0000313" key="2">
    <source>
        <dbReference type="EMBL" id="SOZ51756.1"/>
    </source>
</evidence>
<dbReference type="AlphaFoldDB" id="A0A976ASW6"/>
<organism evidence="2 3">
    <name type="scientific">Cupriavidus taiwanensis</name>
    <dbReference type="NCBI Taxonomy" id="164546"/>
    <lineage>
        <taxon>Bacteria</taxon>
        <taxon>Pseudomonadati</taxon>
        <taxon>Pseudomonadota</taxon>
        <taxon>Betaproteobacteria</taxon>
        <taxon>Burkholderiales</taxon>
        <taxon>Burkholderiaceae</taxon>
        <taxon>Cupriavidus</taxon>
    </lineage>
</organism>
<comment type="caution">
    <text evidence="2">The sequence shown here is derived from an EMBL/GenBank/DDBJ whole genome shotgun (WGS) entry which is preliminary data.</text>
</comment>